<dbReference type="InterPro" id="IPR009078">
    <property type="entry name" value="Ferritin-like_SF"/>
</dbReference>
<dbReference type="Proteomes" id="UP000198931">
    <property type="component" value="Unassembled WGS sequence"/>
</dbReference>
<accession>A0A1I3FWK7</accession>
<dbReference type="OrthoDB" id="954262at2"/>
<dbReference type="SUPFAM" id="SSF47240">
    <property type="entry name" value="Ferritin-like"/>
    <property type="match status" value="1"/>
</dbReference>
<keyword evidence="2" id="KW-1185">Reference proteome</keyword>
<organism evidence="1 2">
    <name type="scientific">Halpernia frigidisoli</name>
    <dbReference type="NCBI Taxonomy" id="1125876"/>
    <lineage>
        <taxon>Bacteria</taxon>
        <taxon>Pseudomonadati</taxon>
        <taxon>Bacteroidota</taxon>
        <taxon>Flavobacteriia</taxon>
        <taxon>Flavobacteriales</taxon>
        <taxon>Weeksellaceae</taxon>
        <taxon>Chryseobacterium group</taxon>
        <taxon>Halpernia</taxon>
    </lineage>
</organism>
<gene>
    <name evidence="1" type="ORF">SAMN05443292_1674</name>
</gene>
<sequence>MNLLKILDQLSDDKLFEADGITRKAGFSQLANFGKKAVVAGIPLGLSSFMSNSAKAEVKKSEATFAASAALDAVSDALNLALTLEYLEDEFYRIGLGAAGLVPAADRVVIQQISKHETAHVAYLKAALGTAAVSKPTFDFTGGKGGTNGPFKDVFTNYATFLALAQTFEDTGVRAYKGQAGNVASNKAVLQVALQIHSVEARHASQVRRMRGLKGWIIGNDGGGPVPQYTAPSYNGEENLIQAGFNTSTKFGVDAGSASFDETITGQLATTIASTFIV</sequence>
<evidence type="ECO:0000313" key="1">
    <source>
        <dbReference type="EMBL" id="SFI15462.1"/>
    </source>
</evidence>
<protein>
    <submittedName>
        <fullName evidence="1">Ferritin-like domain-containing protein</fullName>
    </submittedName>
</protein>
<dbReference type="STRING" id="1125876.SAMN05443292_1674"/>
<proteinExistence type="predicted"/>
<dbReference type="RefSeq" id="WP_090079631.1">
    <property type="nucleotide sequence ID" value="NZ_FOQT01000002.1"/>
</dbReference>
<dbReference type="EMBL" id="FOQT01000002">
    <property type="protein sequence ID" value="SFI15462.1"/>
    <property type="molecule type" value="Genomic_DNA"/>
</dbReference>
<dbReference type="AlphaFoldDB" id="A0A1I3FWK7"/>
<reference evidence="1 2" key="1">
    <citation type="submission" date="2016-10" db="EMBL/GenBank/DDBJ databases">
        <authorList>
            <person name="de Groot N.N."/>
        </authorList>
    </citation>
    <scope>NUCLEOTIDE SEQUENCE [LARGE SCALE GENOMIC DNA]</scope>
    <source>
        <strain evidence="1 2">DSM 26000</strain>
    </source>
</reference>
<evidence type="ECO:0000313" key="2">
    <source>
        <dbReference type="Proteomes" id="UP000198931"/>
    </source>
</evidence>
<dbReference type="Pfam" id="PF13668">
    <property type="entry name" value="Ferritin_2"/>
    <property type="match status" value="1"/>
</dbReference>
<name>A0A1I3FWK7_9FLAO</name>